<keyword evidence="2" id="KW-1185">Reference proteome</keyword>
<protein>
    <recommendedName>
        <fullName evidence="3">Metal-dependent HD superfamily phosphohydrolase</fullName>
    </recommendedName>
</protein>
<dbReference type="AlphaFoldDB" id="A0A0H4W3V2"/>
<evidence type="ECO:0000313" key="2">
    <source>
        <dbReference type="Proteomes" id="UP000036458"/>
    </source>
</evidence>
<dbReference type="KEGG" id="ruf:TH63_04660"/>
<evidence type="ECO:0000313" key="1">
    <source>
        <dbReference type="EMBL" id="AKQ45086.1"/>
    </source>
</evidence>
<sequence length="210" mass="24640">MDTFLQETWQAITASYASDPHVANYLWEELKKAYTDPERHYHTLHHVAALLHLSDQYLPQITQPTVLKLAVFYHDAVYVTTRTDNEEKSAQLAQDRLSTLRVPAPEIAVVTDMILATKTYQSSPNPDVNLLLDFDLSILGAPWPEYLVYTHQIRKEYHLFSDYLYRNGRKKVLQHFLDLDSIYRTPDFKDRLEETARENMKKEIQLLDQE</sequence>
<dbReference type="SUPFAM" id="SSF109604">
    <property type="entry name" value="HD-domain/PDEase-like"/>
    <property type="match status" value="1"/>
</dbReference>
<dbReference type="OrthoDB" id="9808993at2"/>
<name>A0A0H4W3V2_9BACT</name>
<dbReference type="PIRSF" id="PIRSF035170">
    <property type="entry name" value="HD_phosphohydro"/>
    <property type="match status" value="1"/>
</dbReference>
<dbReference type="RefSeq" id="WP_048919920.1">
    <property type="nucleotide sequence ID" value="NZ_CP010777.1"/>
</dbReference>
<reference evidence="1 2" key="1">
    <citation type="submission" date="2015-01" db="EMBL/GenBank/DDBJ databases">
        <title>Rufibacter sp./DG31D/ whole genome sequencing.</title>
        <authorList>
            <person name="Kim M.K."/>
            <person name="Srinivasan S."/>
            <person name="Lee J.-J."/>
        </authorList>
    </citation>
    <scope>NUCLEOTIDE SEQUENCE [LARGE SCALE GENOMIC DNA]</scope>
    <source>
        <strain evidence="1 2">DG31D</strain>
    </source>
</reference>
<dbReference type="PANTHER" id="PTHR21174">
    <property type="match status" value="1"/>
</dbReference>
<dbReference type="PANTHER" id="PTHR21174:SF0">
    <property type="entry name" value="HD PHOSPHOHYDROLASE FAMILY PROTEIN-RELATED"/>
    <property type="match status" value="1"/>
</dbReference>
<dbReference type="STRING" id="1379910.TH63_04660"/>
<dbReference type="Proteomes" id="UP000036458">
    <property type="component" value="Chromosome"/>
</dbReference>
<proteinExistence type="predicted"/>
<dbReference type="InterPro" id="IPR009218">
    <property type="entry name" value="HD_phosphohydro"/>
</dbReference>
<gene>
    <name evidence="1" type="ORF">TH63_04660</name>
</gene>
<dbReference type="PATRIC" id="fig|1379910.4.peg.1011"/>
<evidence type="ECO:0008006" key="3">
    <source>
        <dbReference type="Google" id="ProtNLM"/>
    </source>
</evidence>
<dbReference type="EMBL" id="CP010777">
    <property type="protein sequence ID" value="AKQ45086.1"/>
    <property type="molecule type" value="Genomic_DNA"/>
</dbReference>
<organism evidence="1 2">
    <name type="scientific">Rufibacter radiotolerans</name>
    <dbReference type="NCBI Taxonomy" id="1379910"/>
    <lineage>
        <taxon>Bacteria</taxon>
        <taxon>Pseudomonadati</taxon>
        <taxon>Bacteroidota</taxon>
        <taxon>Cytophagia</taxon>
        <taxon>Cytophagales</taxon>
        <taxon>Hymenobacteraceae</taxon>
        <taxon>Rufibacter</taxon>
    </lineage>
</organism>
<accession>A0A0H4W3V2</accession>
<dbReference type="Gene3D" id="1.10.3210.10">
    <property type="entry name" value="Hypothetical protein af1432"/>
    <property type="match status" value="1"/>
</dbReference>